<dbReference type="GO" id="GO:0010468">
    <property type="term" value="P:regulation of gene expression"/>
    <property type="evidence" value="ECO:0007669"/>
    <property type="project" value="InterPro"/>
</dbReference>
<feature type="transmembrane region" description="Helical" evidence="1">
    <location>
        <begin position="215"/>
        <end position="248"/>
    </location>
</feature>
<keyword evidence="3" id="KW-1185">Reference proteome</keyword>
<keyword evidence="1" id="KW-0472">Membrane</keyword>
<dbReference type="PANTHER" id="PTHR38457">
    <property type="entry name" value="REGULATOR ABRB-RELATED"/>
    <property type="match status" value="1"/>
</dbReference>
<evidence type="ECO:0000313" key="3">
    <source>
        <dbReference type="Proteomes" id="UP000321567"/>
    </source>
</evidence>
<dbReference type="InterPro" id="IPR007820">
    <property type="entry name" value="AbrB_fam"/>
</dbReference>
<feature type="transmembrane region" description="Helical" evidence="1">
    <location>
        <begin position="329"/>
        <end position="347"/>
    </location>
</feature>
<name>A0A512HAT0_9PROT</name>
<dbReference type="PANTHER" id="PTHR38457:SF1">
    <property type="entry name" value="REGULATOR ABRB-RELATED"/>
    <property type="match status" value="1"/>
</dbReference>
<keyword evidence="1" id="KW-0812">Transmembrane</keyword>
<evidence type="ECO:0000256" key="1">
    <source>
        <dbReference type="SAM" id="Phobius"/>
    </source>
</evidence>
<dbReference type="EMBL" id="BJZO01000088">
    <property type="protein sequence ID" value="GEO82567.1"/>
    <property type="molecule type" value="Genomic_DNA"/>
</dbReference>
<dbReference type="PIRSF" id="PIRSF038991">
    <property type="entry name" value="Protein_AbrB"/>
    <property type="match status" value="1"/>
</dbReference>
<feature type="transmembrane region" description="Helical" evidence="1">
    <location>
        <begin position="88"/>
        <end position="108"/>
    </location>
</feature>
<dbReference type="NCBIfam" id="TIGR03082">
    <property type="entry name" value="Gneg_AbrB_dup"/>
    <property type="match status" value="2"/>
</dbReference>
<dbReference type="GO" id="GO:0004497">
    <property type="term" value="F:monooxygenase activity"/>
    <property type="evidence" value="ECO:0007669"/>
    <property type="project" value="UniProtKB-KW"/>
</dbReference>
<protein>
    <submittedName>
        <fullName evidence="2">Ammonia monooxygenase</fullName>
    </submittedName>
</protein>
<feature type="transmembrane region" description="Helical" evidence="1">
    <location>
        <begin position="151"/>
        <end position="169"/>
    </location>
</feature>
<dbReference type="GO" id="GO:0016020">
    <property type="term" value="C:membrane"/>
    <property type="evidence" value="ECO:0007669"/>
    <property type="project" value="InterPro"/>
</dbReference>
<dbReference type="RefSeq" id="WP_246135550.1">
    <property type="nucleotide sequence ID" value="NZ_BJZO01000088.1"/>
</dbReference>
<keyword evidence="2" id="KW-0503">Monooxygenase</keyword>
<sequence length="364" mass="36885">MSESPSASWPRRWALLGAVTVPVTAGLVWAGVPAALLLGPLAAGVAVALVNRAPRVPRPAIALGQGMIGIQIAAGLDLGVLGEILNDWPVFLGGVLSVIGASAGLGWIMARRQTLPGTTALWGSAPGAASAMVVMAEAWGADSRLVAVMQFLRVILVALSASLVTGLWTSTTGAAAPAMDWLAPVAPWDLATTVAVLALGIGAARLTPLPAGSLLFPMILAVLVPACGLGPLALPPWLLAASYGAIGWSIGLRFTRPLMLTVAHALPRVIGAIVALMGICAGFAALLVPLAGVDPLTAYLATSPGGVNAVAVVAASGPVDLPFVMAMQMSRMLVVLLTGPALSRFLARRLEARAAGFVQRTNSP</sequence>
<organism evidence="2 3">
    <name type="scientific">Pararhodospirillum oryzae</name>
    <dbReference type="NCBI Taxonomy" id="478448"/>
    <lineage>
        <taxon>Bacteria</taxon>
        <taxon>Pseudomonadati</taxon>
        <taxon>Pseudomonadota</taxon>
        <taxon>Alphaproteobacteria</taxon>
        <taxon>Rhodospirillales</taxon>
        <taxon>Rhodospirillaceae</taxon>
        <taxon>Pararhodospirillum</taxon>
    </lineage>
</organism>
<evidence type="ECO:0000313" key="2">
    <source>
        <dbReference type="EMBL" id="GEO82567.1"/>
    </source>
</evidence>
<gene>
    <name evidence="2" type="ORF">ROR02_26980</name>
</gene>
<dbReference type="AlphaFoldDB" id="A0A512HAT0"/>
<feature type="transmembrane region" description="Helical" evidence="1">
    <location>
        <begin position="181"/>
        <end position="203"/>
    </location>
</feature>
<keyword evidence="2" id="KW-0560">Oxidoreductase</keyword>
<dbReference type="InterPro" id="IPR017516">
    <property type="entry name" value="AbrB_dup"/>
</dbReference>
<accession>A0A512HAT0</accession>
<feature type="transmembrane region" description="Helical" evidence="1">
    <location>
        <begin position="269"/>
        <end position="291"/>
    </location>
</feature>
<proteinExistence type="predicted"/>
<reference evidence="2 3" key="1">
    <citation type="submission" date="2019-07" db="EMBL/GenBank/DDBJ databases">
        <title>Whole genome shotgun sequence of Rhodospirillum oryzae NBRC 107573.</title>
        <authorList>
            <person name="Hosoyama A."/>
            <person name="Uohara A."/>
            <person name="Ohji S."/>
            <person name="Ichikawa N."/>
        </authorList>
    </citation>
    <scope>NUCLEOTIDE SEQUENCE [LARGE SCALE GENOMIC DNA]</scope>
    <source>
        <strain evidence="2 3">NBRC 107573</strain>
    </source>
</reference>
<keyword evidence="1" id="KW-1133">Transmembrane helix</keyword>
<dbReference type="Proteomes" id="UP000321567">
    <property type="component" value="Unassembled WGS sequence"/>
</dbReference>
<dbReference type="Pfam" id="PF05145">
    <property type="entry name" value="AbrB"/>
    <property type="match status" value="1"/>
</dbReference>
<comment type="caution">
    <text evidence="2">The sequence shown here is derived from an EMBL/GenBank/DDBJ whole genome shotgun (WGS) entry which is preliminary data.</text>
</comment>